<organism evidence="2 3">
    <name type="scientific">Acorus calamus</name>
    <name type="common">Sweet flag</name>
    <dbReference type="NCBI Taxonomy" id="4465"/>
    <lineage>
        <taxon>Eukaryota</taxon>
        <taxon>Viridiplantae</taxon>
        <taxon>Streptophyta</taxon>
        <taxon>Embryophyta</taxon>
        <taxon>Tracheophyta</taxon>
        <taxon>Spermatophyta</taxon>
        <taxon>Magnoliopsida</taxon>
        <taxon>Liliopsida</taxon>
        <taxon>Acoraceae</taxon>
        <taxon>Acorus</taxon>
    </lineage>
</organism>
<dbReference type="PANTHER" id="PTHR33130:SF43">
    <property type="entry name" value="OS01G0688600 PROTEIN"/>
    <property type="match status" value="1"/>
</dbReference>
<comment type="caution">
    <text evidence="2">The sequence shown here is derived from an EMBL/GenBank/DDBJ whole genome shotgun (WGS) entry which is preliminary data.</text>
</comment>
<proteinExistence type="predicted"/>
<feature type="compositionally biased region" description="Basic and acidic residues" evidence="1">
    <location>
        <begin position="67"/>
        <end position="80"/>
    </location>
</feature>
<feature type="compositionally biased region" description="Pro residues" evidence="1">
    <location>
        <begin position="157"/>
        <end position="172"/>
    </location>
</feature>
<feature type="region of interest" description="Disordered" evidence="1">
    <location>
        <begin position="154"/>
        <end position="178"/>
    </location>
</feature>
<gene>
    <name evidence="2" type="ORF">QJS10_CPB14g00561</name>
</gene>
<keyword evidence="3" id="KW-1185">Reference proteome</keyword>
<reference evidence="2" key="2">
    <citation type="submission" date="2023-06" db="EMBL/GenBank/DDBJ databases">
        <authorList>
            <person name="Ma L."/>
            <person name="Liu K.-W."/>
            <person name="Li Z."/>
            <person name="Hsiao Y.-Y."/>
            <person name="Qi Y."/>
            <person name="Fu T."/>
            <person name="Tang G."/>
            <person name="Zhang D."/>
            <person name="Sun W.-H."/>
            <person name="Liu D.-K."/>
            <person name="Li Y."/>
            <person name="Chen G.-Z."/>
            <person name="Liu X.-D."/>
            <person name="Liao X.-Y."/>
            <person name="Jiang Y.-T."/>
            <person name="Yu X."/>
            <person name="Hao Y."/>
            <person name="Huang J."/>
            <person name="Zhao X.-W."/>
            <person name="Ke S."/>
            <person name="Chen Y.-Y."/>
            <person name="Wu W.-L."/>
            <person name="Hsu J.-L."/>
            <person name="Lin Y.-F."/>
            <person name="Huang M.-D."/>
            <person name="Li C.-Y."/>
            <person name="Huang L."/>
            <person name="Wang Z.-W."/>
            <person name="Zhao X."/>
            <person name="Zhong W.-Y."/>
            <person name="Peng D.-H."/>
            <person name="Ahmad S."/>
            <person name="Lan S."/>
            <person name="Zhang J.-S."/>
            <person name="Tsai W.-C."/>
            <person name="Van De Peer Y."/>
            <person name="Liu Z.-J."/>
        </authorList>
    </citation>
    <scope>NUCLEOTIDE SEQUENCE</scope>
    <source>
        <strain evidence="2">CP</strain>
        <tissue evidence="2">Leaves</tissue>
    </source>
</reference>
<feature type="region of interest" description="Disordered" evidence="1">
    <location>
        <begin position="235"/>
        <end position="264"/>
    </location>
</feature>
<feature type="compositionally biased region" description="Pro residues" evidence="1">
    <location>
        <begin position="97"/>
        <end position="112"/>
    </location>
</feature>
<evidence type="ECO:0000313" key="3">
    <source>
        <dbReference type="Proteomes" id="UP001180020"/>
    </source>
</evidence>
<name>A0AAV9DG35_ACOCL</name>
<protein>
    <submittedName>
        <fullName evidence="2">Uncharacterized protein</fullName>
    </submittedName>
</protein>
<dbReference type="Proteomes" id="UP001180020">
    <property type="component" value="Unassembled WGS sequence"/>
</dbReference>
<dbReference type="AlphaFoldDB" id="A0AAV9DG35"/>
<reference evidence="2" key="1">
    <citation type="journal article" date="2023" name="Nat. Commun.">
        <title>Diploid and tetraploid genomes of Acorus and the evolution of monocots.</title>
        <authorList>
            <person name="Ma L."/>
            <person name="Liu K.W."/>
            <person name="Li Z."/>
            <person name="Hsiao Y.Y."/>
            <person name="Qi Y."/>
            <person name="Fu T."/>
            <person name="Tang G.D."/>
            <person name="Zhang D."/>
            <person name="Sun W.H."/>
            <person name="Liu D.K."/>
            <person name="Li Y."/>
            <person name="Chen G.Z."/>
            <person name="Liu X.D."/>
            <person name="Liao X.Y."/>
            <person name="Jiang Y.T."/>
            <person name="Yu X."/>
            <person name="Hao Y."/>
            <person name="Huang J."/>
            <person name="Zhao X.W."/>
            <person name="Ke S."/>
            <person name="Chen Y.Y."/>
            <person name="Wu W.L."/>
            <person name="Hsu J.L."/>
            <person name="Lin Y.F."/>
            <person name="Huang M.D."/>
            <person name="Li C.Y."/>
            <person name="Huang L."/>
            <person name="Wang Z.W."/>
            <person name="Zhao X."/>
            <person name="Zhong W.Y."/>
            <person name="Peng D.H."/>
            <person name="Ahmad S."/>
            <person name="Lan S."/>
            <person name="Zhang J.S."/>
            <person name="Tsai W.C."/>
            <person name="Van de Peer Y."/>
            <person name="Liu Z.J."/>
        </authorList>
    </citation>
    <scope>NUCLEOTIDE SEQUENCE</scope>
    <source>
        <strain evidence="2">CP</strain>
    </source>
</reference>
<sequence length="264" mass="29027">MAMEHRLMDMRPIIVPRPPPRVFHNFEMPPLKWGNHRLLRCVKFGPDGKALINVTDRSSLSKLPNEAVRDQEDSTGERDGNGVAGEQNLRKIHLRSPPLPPPTPLSRPPRPPAAAAAAAAASVQYRSLRSRGIAAATVTELEGERTEKKMKIHLRSPPLPAPTPLSRPPRPPTAAAAAPVQYRSLRLRGIAAAAVTDLEGERAEKKRKSRSNEGSYFRLALSRADAEADILFLMGSEPSKPHKRQNKRPSCVQRELNVQDGSGD</sequence>
<evidence type="ECO:0000313" key="2">
    <source>
        <dbReference type="EMBL" id="KAK1299403.1"/>
    </source>
</evidence>
<dbReference type="PANTHER" id="PTHR33130">
    <property type="entry name" value="PUTATIVE (DUF1639)-RELATED"/>
    <property type="match status" value="1"/>
</dbReference>
<evidence type="ECO:0000256" key="1">
    <source>
        <dbReference type="SAM" id="MobiDB-lite"/>
    </source>
</evidence>
<feature type="region of interest" description="Disordered" evidence="1">
    <location>
        <begin position="62"/>
        <end position="115"/>
    </location>
</feature>
<accession>A0AAV9DG35</accession>
<dbReference type="EMBL" id="JAUJYO010000014">
    <property type="protein sequence ID" value="KAK1299403.1"/>
    <property type="molecule type" value="Genomic_DNA"/>
</dbReference>